<evidence type="ECO:0000313" key="2">
    <source>
        <dbReference type="EMBL" id="QKW46020.1"/>
    </source>
</evidence>
<dbReference type="Proteomes" id="UP000509345">
    <property type="component" value="Chromosome"/>
</dbReference>
<gene>
    <name evidence="2" type="ORF">HUT09_27730</name>
</gene>
<keyword evidence="1" id="KW-0560">Oxidoreductase</keyword>
<evidence type="ECO:0000256" key="1">
    <source>
        <dbReference type="ARBA" id="ARBA00023002"/>
    </source>
</evidence>
<organism evidence="2 3">
    <name type="scientific">Streptomyces microflavus</name>
    <name type="common">Streptomyces lipmanii</name>
    <dbReference type="NCBI Taxonomy" id="1919"/>
    <lineage>
        <taxon>Bacteria</taxon>
        <taxon>Bacillati</taxon>
        <taxon>Actinomycetota</taxon>
        <taxon>Actinomycetes</taxon>
        <taxon>Kitasatosporales</taxon>
        <taxon>Streptomycetaceae</taxon>
        <taxon>Streptomyces</taxon>
    </lineage>
</organism>
<protein>
    <submittedName>
        <fullName evidence="2">(2Fe-2S)-binding protein</fullName>
    </submittedName>
</protein>
<evidence type="ECO:0000313" key="3">
    <source>
        <dbReference type="Proteomes" id="UP000509345"/>
    </source>
</evidence>
<dbReference type="EMBL" id="CP054926">
    <property type="protein sequence ID" value="QKW46020.1"/>
    <property type="molecule type" value="Genomic_DNA"/>
</dbReference>
<dbReference type="AlphaFoldDB" id="A0A7H8MV07"/>
<dbReference type="Gene3D" id="3.10.20.440">
    <property type="entry name" value="2Fe-2S iron-sulphur cluster binding domain, sarcosine oxidase, alpha subunit, N-terminal domain"/>
    <property type="match status" value="1"/>
</dbReference>
<dbReference type="GO" id="GO:0016491">
    <property type="term" value="F:oxidoreductase activity"/>
    <property type="evidence" value="ECO:0007669"/>
    <property type="project" value="UniProtKB-KW"/>
</dbReference>
<proteinExistence type="predicted"/>
<dbReference type="InterPro" id="IPR036010">
    <property type="entry name" value="2Fe-2S_ferredoxin-like_sf"/>
</dbReference>
<dbReference type="RefSeq" id="WP_176144768.1">
    <property type="nucleotide sequence ID" value="NZ_CP054926.1"/>
</dbReference>
<sequence length="101" mass="10646">MRHRAEPPAEAEPVRFAFDGRAVAARQGQSIAGALWDHGIVAWRTTRVGGRPRGAFCGMGVCFDCLVVVNGAPGQRACLVRASEGDTVTSQEGHGRDELGG</sequence>
<dbReference type="InterPro" id="IPR042204">
    <property type="entry name" value="2Fe-2S-bd_N"/>
</dbReference>
<dbReference type="SUPFAM" id="SSF54292">
    <property type="entry name" value="2Fe-2S ferredoxin-like"/>
    <property type="match status" value="1"/>
</dbReference>
<dbReference type="GO" id="GO:0051536">
    <property type="term" value="F:iron-sulfur cluster binding"/>
    <property type="evidence" value="ECO:0007669"/>
    <property type="project" value="InterPro"/>
</dbReference>
<dbReference type="Pfam" id="PF13510">
    <property type="entry name" value="Fer2_4"/>
    <property type="match status" value="1"/>
</dbReference>
<reference evidence="2 3" key="1">
    <citation type="submission" date="2020-06" db="EMBL/GenBank/DDBJ databases">
        <title>Genome mining for natural products.</title>
        <authorList>
            <person name="Zhang B."/>
            <person name="Shi J."/>
            <person name="Ge H."/>
        </authorList>
    </citation>
    <scope>NUCLEOTIDE SEQUENCE [LARGE SCALE GENOMIC DNA]</scope>
    <source>
        <strain evidence="2 3">NA06532</strain>
    </source>
</reference>
<accession>A0A7H8MV07</accession>
<name>A0A7H8MV07_STRMI</name>
<dbReference type="GeneID" id="87635059"/>